<accession>A0A4D4KRZ3</accession>
<evidence type="ECO:0000313" key="2">
    <source>
        <dbReference type="Proteomes" id="UP000299290"/>
    </source>
</evidence>
<name>A0A4D4KRZ3_9ACTN</name>
<dbReference type="EMBL" id="BJHV01000003">
    <property type="protein sequence ID" value="GDY49218.1"/>
    <property type="molecule type" value="Genomic_DNA"/>
</dbReference>
<proteinExistence type="predicted"/>
<evidence type="ECO:0000313" key="1">
    <source>
        <dbReference type="EMBL" id="GDY49218.1"/>
    </source>
</evidence>
<keyword evidence="2" id="KW-1185">Reference proteome</keyword>
<dbReference type="Proteomes" id="UP000299290">
    <property type="component" value="Unassembled WGS sequence"/>
</dbReference>
<reference evidence="1 2" key="1">
    <citation type="journal article" date="2020" name="Int. J. Syst. Evol. Microbiol.">
        <title>Reclassification of Streptomyces castelarensis and Streptomyces sporoclivatus as later heterotypic synonyms of Streptomyces antimycoticus.</title>
        <authorList>
            <person name="Komaki H."/>
            <person name="Tamura T."/>
        </authorList>
    </citation>
    <scope>NUCLEOTIDE SEQUENCE [LARGE SCALE GENOMIC DNA]</scope>
    <source>
        <strain evidence="1 2">NBRC 12839</strain>
    </source>
</reference>
<protein>
    <submittedName>
        <fullName evidence="1">Uncharacterized protein</fullName>
    </submittedName>
</protein>
<sequence length="84" mass="9179">MAEDHQSDAVQDAAAQLETLGGTKPRILPGPRATRIEADVTPRLADNWPQVLQVLNRGAHFGLTLTDTGQIAWLRIPRETGTRP</sequence>
<gene>
    <name evidence="1" type="ORF">SANT12839_101000</name>
</gene>
<comment type="caution">
    <text evidence="1">The sequence shown here is derived from an EMBL/GenBank/DDBJ whole genome shotgun (WGS) entry which is preliminary data.</text>
</comment>
<dbReference type="AlphaFoldDB" id="A0A4D4KRZ3"/>
<organism evidence="1 2">
    <name type="scientific">Streptomyces antimycoticus</name>
    <dbReference type="NCBI Taxonomy" id="68175"/>
    <lineage>
        <taxon>Bacteria</taxon>
        <taxon>Bacillati</taxon>
        <taxon>Actinomycetota</taxon>
        <taxon>Actinomycetes</taxon>
        <taxon>Kitasatosporales</taxon>
        <taxon>Streptomycetaceae</taxon>
        <taxon>Streptomyces</taxon>
        <taxon>Streptomyces violaceusniger group</taxon>
    </lineage>
</organism>
<dbReference type="RefSeq" id="WP_137970569.1">
    <property type="nucleotide sequence ID" value="NZ_BJHV01000003.1"/>
</dbReference>